<sequence>MKRLLSTIALVSAASAASAAVPGRGPGQVWPIKDTGAMHLAQAAPALGAEFYTTPDNCTYRRTQAPGYPPMWIIIRNPHHIGRPDAPRHCPGTL</sequence>
<dbReference type="Proteomes" id="UP000244904">
    <property type="component" value="Unassembled WGS sequence"/>
</dbReference>
<dbReference type="RefSeq" id="WP_108887626.1">
    <property type="nucleotide sequence ID" value="NZ_OMOJ01000015.1"/>
</dbReference>
<evidence type="ECO:0000313" key="2">
    <source>
        <dbReference type="EMBL" id="SPF81850.1"/>
    </source>
</evidence>
<protein>
    <submittedName>
        <fullName evidence="2">Uncharacterized protein</fullName>
    </submittedName>
</protein>
<feature type="chain" id="PRO_5015359458" evidence="1">
    <location>
        <begin position="20"/>
        <end position="94"/>
    </location>
</feature>
<reference evidence="3" key="1">
    <citation type="submission" date="2018-03" db="EMBL/GenBank/DDBJ databases">
        <authorList>
            <person name="Rodrigo-Torres L."/>
            <person name="Arahal R. D."/>
            <person name="Lucena T."/>
        </authorList>
    </citation>
    <scope>NUCLEOTIDE SEQUENCE [LARGE SCALE GENOMIC DNA]</scope>
    <source>
        <strain evidence="3">CECT 8871</strain>
    </source>
</reference>
<evidence type="ECO:0000256" key="1">
    <source>
        <dbReference type="SAM" id="SignalP"/>
    </source>
</evidence>
<accession>A0A2R8B0T5</accession>
<keyword evidence="1" id="KW-0732">Signal</keyword>
<dbReference type="AlphaFoldDB" id="A0A2R8B0T5"/>
<dbReference type="OrthoDB" id="7875167at2"/>
<proteinExistence type="predicted"/>
<keyword evidence="3" id="KW-1185">Reference proteome</keyword>
<evidence type="ECO:0000313" key="3">
    <source>
        <dbReference type="Proteomes" id="UP000244904"/>
    </source>
</evidence>
<gene>
    <name evidence="2" type="ORF">PRI8871_03675</name>
</gene>
<name>A0A2R8B0T5_9RHOB</name>
<feature type="signal peptide" evidence="1">
    <location>
        <begin position="1"/>
        <end position="19"/>
    </location>
</feature>
<dbReference type="EMBL" id="OMOJ01000015">
    <property type="protein sequence ID" value="SPF81850.1"/>
    <property type="molecule type" value="Genomic_DNA"/>
</dbReference>
<organism evidence="2 3">
    <name type="scientific">Pseudoprimorskyibacter insulae</name>
    <dbReference type="NCBI Taxonomy" id="1695997"/>
    <lineage>
        <taxon>Bacteria</taxon>
        <taxon>Pseudomonadati</taxon>
        <taxon>Pseudomonadota</taxon>
        <taxon>Alphaproteobacteria</taxon>
        <taxon>Rhodobacterales</taxon>
        <taxon>Paracoccaceae</taxon>
        <taxon>Pseudoprimorskyibacter</taxon>
    </lineage>
</organism>